<dbReference type="AlphaFoldDB" id="A0A5J4U9H7"/>
<comment type="caution">
    <text evidence="1">The sequence shown here is derived from an EMBL/GenBank/DDBJ whole genome shotgun (WGS) entry which is preliminary data.</text>
</comment>
<proteinExistence type="predicted"/>
<dbReference type="Proteomes" id="UP000324800">
    <property type="component" value="Unassembled WGS sequence"/>
</dbReference>
<name>A0A5J4U9H7_9EUKA</name>
<protein>
    <submittedName>
        <fullName evidence="1">Uncharacterized protein</fullName>
    </submittedName>
</protein>
<evidence type="ECO:0000313" key="1">
    <source>
        <dbReference type="EMBL" id="KAA6366860.1"/>
    </source>
</evidence>
<sequence length="192" mass="21851">MKPKCVDYLRGTVSKAEGRFGMFGTFHIVNYFFGSEVFLSSDGIIIASATDGFGNERKCLLSPIDPKWFGNEKIVQINKCIWSGDVTESGRVYILPGASNHYNDFIERFTRPEKVLQLPFKVDELETQIIAGIVNYSVLRSDGKLFSIRLRDKTISDITDYVTQLAKRNSDEPDMKILNYLRIGMKSIFLLE</sequence>
<reference evidence="1 2" key="1">
    <citation type="submission" date="2019-03" db="EMBL/GenBank/DDBJ databases">
        <title>Single cell metagenomics reveals metabolic interactions within the superorganism composed of flagellate Streblomastix strix and complex community of Bacteroidetes bacteria on its surface.</title>
        <authorList>
            <person name="Treitli S.C."/>
            <person name="Kolisko M."/>
            <person name="Husnik F."/>
            <person name="Keeling P."/>
            <person name="Hampl V."/>
        </authorList>
    </citation>
    <scope>NUCLEOTIDE SEQUENCE [LARGE SCALE GENOMIC DNA]</scope>
    <source>
        <strain evidence="1">ST1C</strain>
    </source>
</reference>
<gene>
    <name evidence="1" type="ORF">EZS28_037614</name>
</gene>
<organism evidence="1 2">
    <name type="scientific">Streblomastix strix</name>
    <dbReference type="NCBI Taxonomy" id="222440"/>
    <lineage>
        <taxon>Eukaryota</taxon>
        <taxon>Metamonada</taxon>
        <taxon>Preaxostyla</taxon>
        <taxon>Oxymonadida</taxon>
        <taxon>Streblomastigidae</taxon>
        <taxon>Streblomastix</taxon>
    </lineage>
</organism>
<evidence type="ECO:0000313" key="2">
    <source>
        <dbReference type="Proteomes" id="UP000324800"/>
    </source>
</evidence>
<dbReference type="EMBL" id="SNRW01018936">
    <property type="protein sequence ID" value="KAA6366860.1"/>
    <property type="molecule type" value="Genomic_DNA"/>
</dbReference>
<accession>A0A5J4U9H7</accession>